<keyword evidence="1" id="KW-0472">Membrane</keyword>
<evidence type="ECO:0000256" key="1">
    <source>
        <dbReference type="SAM" id="Phobius"/>
    </source>
</evidence>
<evidence type="ECO:0000313" key="2">
    <source>
        <dbReference type="EMBL" id="QJA76737.1"/>
    </source>
</evidence>
<protein>
    <submittedName>
        <fullName evidence="2">Uncharacterized protein</fullName>
    </submittedName>
</protein>
<keyword evidence="1" id="KW-1133">Transmembrane helix</keyword>
<proteinExistence type="predicted"/>
<dbReference type="EMBL" id="MT142240">
    <property type="protein sequence ID" value="QJA76737.1"/>
    <property type="molecule type" value="Genomic_DNA"/>
</dbReference>
<keyword evidence="1" id="KW-0812">Transmembrane</keyword>
<accession>A0A6M3K6D3</accession>
<feature type="transmembrane region" description="Helical" evidence="1">
    <location>
        <begin position="82"/>
        <end position="103"/>
    </location>
</feature>
<sequence length="109" mass="11610">MDNFKNQVDASVAVGRKSYLNAVSYPPEEQQPQLPPTTEKKINWGKILDVVDQIVDTLQVAVGRPTTPTTPALSTTPPKKPISGGVVAVVVGACAIVGTLVILKVYKKI</sequence>
<organism evidence="2">
    <name type="scientific">viral metagenome</name>
    <dbReference type="NCBI Taxonomy" id="1070528"/>
    <lineage>
        <taxon>unclassified sequences</taxon>
        <taxon>metagenomes</taxon>
        <taxon>organismal metagenomes</taxon>
    </lineage>
</organism>
<reference evidence="2" key="1">
    <citation type="submission" date="2020-03" db="EMBL/GenBank/DDBJ databases">
        <title>The deep terrestrial virosphere.</title>
        <authorList>
            <person name="Holmfeldt K."/>
            <person name="Nilsson E."/>
            <person name="Simone D."/>
            <person name="Lopez-Fernandez M."/>
            <person name="Wu X."/>
            <person name="de Brujin I."/>
            <person name="Lundin D."/>
            <person name="Andersson A."/>
            <person name="Bertilsson S."/>
            <person name="Dopson M."/>
        </authorList>
    </citation>
    <scope>NUCLEOTIDE SEQUENCE</scope>
    <source>
        <strain evidence="2">MM415A01453</strain>
    </source>
</reference>
<name>A0A6M3K6D3_9ZZZZ</name>
<dbReference type="AlphaFoldDB" id="A0A6M3K6D3"/>
<gene>
    <name evidence="2" type="ORF">MM415A01453_0020</name>
</gene>